<reference evidence="1" key="1">
    <citation type="submission" date="2021-01" db="EMBL/GenBank/DDBJ databases">
        <authorList>
            <person name="Corre E."/>
            <person name="Pelletier E."/>
            <person name="Niang G."/>
            <person name="Scheremetjew M."/>
            <person name="Finn R."/>
            <person name="Kale V."/>
            <person name="Holt S."/>
            <person name="Cochrane G."/>
            <person name="Meng A."/>
            <person name="Brown T."/>
            <person name="Cohen L."/>
        </authorList>
    </citation>
    <scope>NUCLEOTIDE SEQUENCE</scope>
    <source>
        <strain evidence="1">CCMP2084</strain>
    </source>
</reference>
<organism evidence="1">
    <name type="scientific">Attheya septentrionalis</name>
    <dbReference type="NCBI Taxonomy" id="420275"/>
    <lineage>
        <taxon>Eukaryota</taxon>
        <taxon>Sar</taxon>
        <taxon>Stramenopiles</taxon>
        <taxon>Ochrophyta</taxon>
        <taxon>Bacillariophyta</taxon>
        <taxon>Coscinodiscophyceae</taxon>
        <taxon>Chaetocerotophycidae</taxon>
        <taxon>Chaetocerotales</taxon>
        <taxon>Attheyaceae</taxon>
        <taxon>Attheya</taxon>
    </lineage>
</organism>
<evidence type="ECO:0000313" key="1">
    <source>
        <dbReference type="EMBL" id="CAD9821258.1"/>
    </source>
</evidence>
<dbReference type="AlphaFoldDB" id="A0A7S2XQP8"/>
<protein>
    <submittedName>
        <fullName evidence="1">Uncharacterized protein</fullName>
    </submittedName>
</protein>
<gene>
    <name evidence="1" type="ORF">ASEP1449_LOCUS13092</name>
</gene>
<accession>A0A7S2XQP8</accession>
<name>A0A7S2XQP8_9STRA</name>
<sequence length="130" mass="14676">MAKSVMEKVGSAIPTTVDQEAQIRQQMKDKFGGFMKSLIFDKMKNLVEQVIKTIDQVLDVAVQANDRIRTQVDSNPDDLRDEIYKTIDDMYTQMDKRIALEVQGVIGVLGGIMQASENDDDDDEDEDSED</sequence>
<dbReference type="EMBL" id="HBHQ01019509">
    <property type="protein sequence ID" value="CAD9821258.1"/>
    <property type="molecule type" value="Transcribed_RNA"/>
</dbReference>
<proteinExistence type="predicted"/>